<reference evidence="2" key="1">
    <citation type="submission" date="2009-04" db="EMBL/GenBank/DDBJ databases">
        <authorList>
            <person name="Weinstock G."/>
            <person name="Sodergren E."/>
            <person name="Clifton S."/>
            <person name="Fulton L."/>
            <person name="Fulton B."/>
            <person name="Courtney L."/>
            <person name="Fronick C."/>
            <person name="Harrison M."/>
            <person name="Strong C."/>
            <person name="Farmer C."/>
            <person name="Delahaunty K."/>
            <person name="Markovic C."/>
            <person name="Hall O."/>
            <person name="Minx P."/>
            <person name="Tomlinson C."/>
            <person name="Mitreva M."/>
            <person name="Nelson J."/>
            <person name="Hou S."/>
            <person name="Wollam A."/>
            <person name="Pepin K.H."/>
            <person name="Johnson M."/>
            <person name="Bhonagiri V."/>
            <person name="Nash W.E."/>
            <person name="Warren W."/>
            <person name="Chinwalla A."/>
            <person name="Mardis E.R."/>
            <person name="Wilson R.K."/>
        </authorList>
    </citation>
    <scope>NUCLEOTIDE SEQUENCE [LARGE SCALE GENOMIC DNA]</scope>
    <source>
        <strain evidence="2">ATCC 51147</strain>
    </source>
</reference>
<dbReference type="STRING" id="629741.GCWU000324_02200"/>
<feature type="signal peptide" evidence="1">
    <location>
        <begin position="1"/>
        <end position="29"/>
    </location>
</feature>
<accession>C4GJH7</accession>
<organism evidence="2 3">
    <name type="scientific">Kingella oralis ATCC 51147</name>
    <dbReference type="NCBI Taxonomy" id="629741"/>
    <lineage>
        <taxon>Bacteria</taxon>
        <taxon>Pseudomonadati</taxon>
        <taxon>Pseudomonadota</taxon>
        <taxon>Betaproteobacteria</taxon>
        <taxon>Neisseriales</taxon>
        <taxon>Neisseriaceae</taxon>
        <taxon>Kingella</taxon>
    </lineage>
</organism>
<evidence type="ECO:0000313" key="3">
    <source>
        <dbReference type="Proteomes" id="UP000003009"/>
    </source>
</evidence>
<protein>
    <submittedName>
        <fullName evidence="2">Uncharacterized protein</fullName>
    </submittedName>
</protein>
<evidence type="ECO:0000256" key="1">
    <source>
        <dbReference type="SAM" id="SignalP"/>
    </source>
</evidence>
<name>C4GJH7_9NEIS</name>
<comment type="caution">
    <text evidence="2">The sequence shown here is derived from an EMBL/GenBank/DDBJ whole genome shotgun (WGS) entry which is preliminary data.</text>
</comment>
<dbReference type="AlphaFoldDB" id="C4GJH7"/>
<dbReference type="EMBL" id="ACJW02000003">
    <property type="protein sequence ID" value="EEP67949.1"/>
    <property type="molecule type" value="Genomic_DNA"/>
</dbReference>
<evidence type="ECO:0000313" key="2">
    <source>
        <dbReference type="EMBL" id="EEP67949.1"/>
    </source>
</evidence>
<proteinExistence type="predicted"/>
<feature type="chain" id="PRO_5002936558" evidence="1">
    <location>
        <begin position="30"/>
        <end position="76"/>
    </location>
</feature>
<dbReference type="HOGENOM" id="CLU_2649618_0_0_4"/>
<dbReference type="Proteomes" id="UP000003009">
    <property type="component" value="Unassembled WGS sequence"/>
</dbReference>
<keyword evidence="3" id="KW-1185">Reference proteome</keyword>
<gene>
    <name evidence="2" type="ORF">GCWU000324_02200</name>
</gene>
<sequence>MLRHRQPEKAFMRLCPLFSGCLCLSFARAGVSLPATSHGAAFPVAAQFQAAPTPRPFPIIHPPKFPYNSGSLKIIV</sequence>
<keyword evidence="1" id="KW-0732">Signal</keyword>